<gene>
    <name evidence="2" type="ORF">ISALK_12665</name>
</gene>
<dbReference type="Pfam" id="PF12728">
    <property type="entry name" value="HTH_17"/>
    <property type="match status" value="1"/>
</dbReference>
<evidence type="ECO:0000313" key="3">
    <source>
        <dbReference type="Proteomes" id="UP000449710"/>
    </source>
</evidence>
<feature type="domain" description="Helix-turn-helix" evidence="1">
    <location>
        <begin position="6"/>
        <end position="55"/>
    </location>
</feature>
<evidence type="ECO:0000259" key="1">
    <source>
        <dbReference type="Pfam" id="PF12728"/>
    </source>
</evidence>
<proteinExistence type="predicted"/>
<dbReference type="Proteomes" id="UP000449710">
    <property type="component" value="Unassembled WGS sequence"/>
</dbReference>
<sequence>MDFAEMLSPEDVKNRLFLGRSKVYELLRSGKLPSVRIGKQYRVSESALQSYIAKHVWGDDDTR</sequence>
<dbReference type="InterPro" id="IPR041657">
    <property type="entry name" value="HTH_17"/>
</dbReference>
<protein>
    <submittedName>
        <fullName evidence="2">Helix-turn-helix domain-containing protein</fullName>
    </submittedName>
</protein>
<name>A0AA43XN41_9CLOT</name>
<accession>A0AA43XN41</accession>
<dbReference type="NCBIfam" id="TIGR01764">
    <property type="entry name" value="excise"/>
    <property type="match status" value="1"/>
</dbReference>
<dbReference type="GO" id="GO:0003677">
    <property type="term" value="F:DNA binding"/>
    <property type="evidence" value="ECO:0007669"/>
    <property type="project" value="InterPro"/>
</dbReference>
<reference evidence="2 3" key="1">
    <citation type="submission" date="2019-04" db="EMBL/GenBank/DDBJ databases">
        <title>Isachenkonia alkalipeptolytica gen. nov. sp. nov. a new anaerobic, alkiliphilic organothrophic bacterium capable to reduce synthesized ferrihydrite isolated from a soda lake.</title>
        <authorList>
            <person name="Toshchakov S.V."/>
            <person name="Zavarzina D.G."/>
            <person name="Zhilina T.N."/>
            <person name="Kostrikina N.A."/>
            <person name="Kublanov I.V."/>
        </authorList>
    </citation>
    <scope>NUCLEOTIDE SEQUENCE [LARGE SCALE GENOMIC DNA]</scope>
    <source>
        <strain evidence="2 3">Z-1701</strain>
    </source>
</reference>
<dbReference type="EMBL" id="SUMG01000022">
    <property type="protein sequence ID" value="NBG89344.1"/>
    <property type="molecule type" value="Genomic_DNA"/>
</dbReference>
<organism evidence="2 3">
    <name type="scientific">Isachenkonia alkalipeptolytica</name>
    <dbReference type="NCBI Taxonomy" id="2565777"/>
    <lineage>
        <taxon>Bacteria</taxon>
        <taxon>Bacillati</taxon>
        <taxon>Bacillota</taxon>
        <taxon>Clostridia</taxon>
        <taxon>Eubacteriales</taxon>
        <taxon>Clostridiaceae</taxon>
        <taxon>Isachenkonia</taxon>
    </lineage>
</organism>
<comment type="caution">
    <text evidence="2">The sequence shown here is derived from an EMBL/GenBank/DDBJ whole genome shotgun (WGS) entry which is preliminary data.</text>
</comment>
<dbReference type="InterPro" id="IPR010093">
    <property type="entry name" value="SinI_DNA-bd"/>
</dbReference>
<keyword evidence="3" id="KW-1185">Reference proteome</keyword>
<dbReference type="AlphaFoldDB" id="A0AA43XN41"/>
<evidence type="ECO:0000313" key="2">
    <source>
        <dbReference type="EMBL" id="NBG89344.1"/>
    </source>
</evidence>